<reference evidence="1 2" key="1">
    <citation type="submission" date="2019-06" db="EMBL/GenBank/DDBJ databases">
        <title>A chromosomal-level reference genome of Carpinus fangiana (Coryloideae, Betulaceae).</title>
        <authorList>
            <person name="Yang X."/>
            <person name="Wang Z."/>
            <person name="Zhang L."/>
            <person name="Hao G."/>
            <person name="Liu J."/>
            <person name="Yang Y."/>
        </authorList>
    </citation>
    <scope>NUCLEOTIDE SEQUENCE [LARGE SCALE GENOMIC DNA]</scope>
    <source>
        <strain evidence="1">Cfa_2016G</strain>
        <tissue evidence="1">Leaf</tissue>
    </source>
</reference>
<keyword evidence="2" id="KW-1185">Reference proteome</keyword>
<dbReference type="AlphaFoldDB" id="A0A5N6RCK6"/>
<accession>A0A5N6RCK6</accession>
<dbReference type="Proteomes" id="UP000327013">
    <property type="component" value="Chromosome 6"/>
</dbReference>
<name>A0A5N6RCK6_9ROSI</name>
<dbReference type="EMBL" id="CM017326">
    <property type="protein sequence ID" value="KAE8075788.1"/>
    <property type="molecule type" value="Genomic_DNA"/>
</dbReference>
<sequence>MDMGLDFFCVRPSPQCPHTTYRTSKAQLPRKLKEAQQKNLLVQADPSHQAIWVDSAPARYPSTAMSWRESQQEEVGLRGRVLWWRWAGGGGGAAMVSFGGKQNNNIKKREKE</sequence>
<protein>
    <submittedName>
        <fullName evidence="1">Uncharacterized protein</fullName>
    </submittedName>
</protein>
<proteinExistence type="predicted"/>
<evidence type="ECO:0000313" key="1">
    <source>
        <dbReference type="EMBL" id="KAE8075788.1"/>
    </source>
</evidence>
<organism evidence="1 2">
    <name type="scientific">Carpinus fangiana</name>
    <dbReference type="NCBI Taxonomy" id="176857"/>
    <lineage>
        <taxon>Eukaryota</taxon>
        <taxon>Viridiplantae</taxon>
        <taxon>Streptophyta</taxon>
        <taxon>Embryophyta</taxon>
        <taxon>Tracheophyta</taxon>
        <taxon>Spermatophyta</taxon>
        <taxon>Magnoliopsida</taxon>
        <taxon>eudicotyledons</taxon>
        <taxon>Gunneridae</taxon>
        <taxon>Pentapetalae</taxon>
        <taxon>rosids</taxon>
        <taxon>fabids</taxon>
        <taxon>Fagales</taxon>
        <taxon>Betulaceae</taxon>
        <taxon>Carpinus</taxon>
    </lineage>
</organism>
<gene>
    <name evidence="1" type="ORF">FH972_014476</name>
</gene>
<evidence type="ECO:0000313" key="2">
    <source>
        <dbReference type="Proteomes" id="UP000327013"/>
    </source>
</evidence>